<dbReference type="GO" id="GO:0030246">
    <property type="term" value="F:carbohydrate binding"/>
    <property type="evidence" value="ECO:0007669"/>
    <property type="project" value="InterPro"/>
</dbReference>
<dbReference type="Gene3D" id="2.70.98.10">
    <property type="match status" value="1"/>
</dbReference>
<gene>
    <name evidence="6" type="ORF">AXF12_07970</name>
    <name evidence="7" type="ORF">SAMEA44541418_00091</name>
</gene>
<dbReference type="EC" id="3.2.1.22" evidence="7"/>
<evidence type="ECO:0000256" key="3">
    <source>
        <dbReference type="ARBA" id="ARBA00022837"/>
    </source>
</evidence>
<reference evidence="6 8" key="1">
    <citation type="submission" date="2016-02" db="EMBL/GenBank/DDBJ databases">
        <authorList>
            <person name="Holder M.E."/>
            <person name="Ajami N.J."/>
            <person name="Petrosino J.F."/>
        </authorList>
    </citation>
    <scope>NUCLEOTIDE SEQUENCE [LARGE SCALE GENOMIC DNA]</scope>
    <source>
        <strain evidence="6 8">CCUG 32990</strain>
    </source>
</reference>
<dbReference type="Pfam" id="PF14508">
    <property type="entry name" value="GH97_N"/>
    <property type="match status" value="1"/>
</dbReference>
<dbReference type="Gene3D" id="3.20.20.70">
    <property type="entry name" value="Aldolase class I"/>
    <property type="match status" value="1"/>
</dbReference>
<protein>
    <submittedName>
        <fullName evidence="7">Retaining alpha-galactosidase</fullName>
        <ecNumber evidence="7">3.2.1.22</ecNumber>
    </submittedName>
</protein>
<dbReference type="PANTHER" id="PTHR35803">
    <property type="entry name" value="GLUCAN 1,4-ALPHA-GLUCOSIDASE SUSB-RELATED"/>
    <property type="match status" value="1"/>
</dbReference>
<dbReference type="PANTHER" id="PTHR35803:SF2">
    <property type="entry name" value="RETAINING ALPHA-GALACTOSIDASE"/>
    <property type="match status" value="1"/>
</dbReference>
<feature type="signal peptide" evidence="4">
    <location>
        <begin position="1"/>
        <end position="19"/>
    </location>
</feature>
<evidence type="ECO:0000259" key="5">
    <source>
        <dbReference type="Pfam" id="PF14508"/>
    </source>
</evidence>
<dbReference type="AlphaFoldDB" id="A0AAX2GV57"/>
<evidence type="ECO:0000313" key="6">
    <source>
        <dbReference type="EMBL" id="AMD85452.1"/>
    </source>
</evidence>
<evidence type="ECO:0000313" key="8">
    <source>
        <dbReference type="Proteomes" id="UP000065822"/>
    </source>
</evidence>
<reference evidence="7 9" key="2">
    <citation type="submission" date="2017-06" db="EMBL/GenBank/DDBJ databases">
        <authorList>
            <consortium name="Pathogen Informatics"/>
        </authorList>
    </citation>
    <scope>NUCLEOTIDE SEQUENCE [LARGE SCALE GENOMIC DNA]</scope>
    <source>
        <strain evidence="7 9">NCTC12947</strain>
    </source>
</reference>
<dbReference type="GO" id="GO:0004557">
    <property type="term" value="F:alpha-galactosidase activity"/>
    <property type="evidence" value="ECO:0007669"/>
    <property type="project" value="UniProtKB-EC"/>
</dbReference>
<keyword evidence="7" id="KW-0326">Glycosidase</keyword>
<evidence type="ECO:0000256" key="1">
    <source>
        <dbReference type="ARBA" id="ARBA00001913"/>
    </source>
</evidence>
<evidence type="ECO:0000256" key="2">
    <source>
        <dbReference type="ARBA" id="ARBA00011245"/>
    </source>
</evidence>
<keyword evidence="7" id="KW-0378">Hydrolase</keyword>
<dbReference type="EMBL" id="CP014227">
    <property type="protein sequence ID" value="AMD85452.1"/>
    <property type="molecule type" value="Genomic_DNA"/>
</dbReference>
<sequence>MNKSIFIAICTLFCLQVRAADYTLMSPDGKINARIQVDRKVDLQVSYQGQKYISIPAIRLITDKQVLGEKVSVKKVVRHSVNRVLHPVYGINSNVGENYNELQIDCKGNYSIVFRAYNEGMAWRFMTRLGRKEIIVKEEPVDYHFADNYTAWFHPVMSESDYRKQRVSDNKQKPNYSSLPLLVKANDGVNILLHESDVSDYPCMSVQSSINQSNTLTAIHPFYPKATEPGGYKNFNMVVKERNDYIARTSGTRSFPWRIIAFSASDKDILNNQLVWLLANDCRIQDTSWIKPGKVAWDWWYGLNLSGVNFEAGINTETYKY</sequence>
<dbReference type="InterPro" id="IPR013785">
    <property type="entry name" value="Aldolase_TIM"/>
</dbReference>
<dbReference type="RefSeq" id="WP_066430052.1">
    <property type="nucleotide sequence ID" value="NZ_CP014227.1"/>
</dbReference>
<evidence type="ECO:0000256" key="4">
    <source>
        <dbReference type="SAM" id="SignalP"/>
    </source>
</evidence>
<evidence type="ECO:0000313" key="9">
    <source>
        <dbReference type="Proteomes" id="UP000215539"/>
    </source>
</evidence>
<accession>A0AAX2GV57</accession>
<keyword evidence="8" id="KW-1185">Reference proteome</keyword>
<proteinExistence type="predicted"/>
<dbReference type="InterPro" id="IPR014718">
    <property type="entry name" value="GH-type_carb-bd"/>
</dbReference>
<dbReference type="InterPro" id="IPR052720">
    <property type="entry name" value="Glycosyl_hydrolase_97"/>
</dbReference>
<name>A0AAX2GV57_9FLAO</name>
<keyword evidence="4" id="KW-0732">Signal</keyword>
<evidence type="ECO:0000313" key="7">
    <source>
        <dbReference type="EMBL" id="SNV01405.1"/>
    </source>
</evidence>
<keyword evidence="3" id="KW-0106">Calcium</keyword>
<comment type="subunit">
    <text evidence="2">Monomer.</text>
</comment>
<dbReference type="EMBL" id="LT906449">
    <property type="protein sequence ID" value="SNV01405.1"/>
    <property type="molecule type" value="Genomic_DNA"/>
</dbReference>
<comment type="cofactor">
    <cofactor evidence="1">
        <name>Ca(2+)</name>
        <dbReference type="ChEBI" id="CHEBI:29108"/>
    </cofactor>
</comment>
<dbReference type="Proteomes" id="UP000215539">
    <property type="component" value="Chromosome 1"/>
</dbReference>
<organism evidence="7 9">
    <name type="scientific">Capnocytophaga haemolytica</name>
    <dbReference type="NCBI Taxonomy" id="45243"/>
    <lineage>
        <taxon>Bacteria</taxon>
        <taxon>Pseudomonadati</taxon>
        <taxon>Bacteroidota</taxon>
        <taxon>Flavobacteriia</taxon>
        <taxon>Flavobacteriales</taxon>
        <taxon>Flavobacteriaceae</taxon>
        <taxon>Capnocytophaga</taxon>
    </lineage>
</organism>
<feature type="chain" id="PRO_5043813634" evidence="4">
    <location>
        <begin position="20"/>
        <end position="321"/>
    </location>
</feature>
<dbReference type="InterPro" id="IPR029486">
    <property type="entry name" value="GH97_N"/>
</dbReference>
<feature type="domain" description="Glycosyl-hydrolase 97 N-terminal" evidence="5">
    <location>
        <begin position="24"/>
        <end position="279"/>
    </location>
</feature>
<dbReference type="KEGG" id="chg:AXF12_07970"/>
<dbReference type="Proteomes" id="UP000065822">
    <property type="component" value="Chromosome"/>
</dbReference>